<dbReference type="RefSeq" id="WP_034249408.1">
    <property type="nucleotide sequence ID" value="NZ_BJYK01000001.1"/>
</dbReference>
<comment type="caution">
    <text evidence="7">The sequence shown here is derived from an EMBL/GenBank/DDBJ whole genome shotgun (WGS) entry which is preliminary data.</text>
</comment>
<evidence type="ECO:0000259" key="6">
    <source>
        <dbReference type="Pfam" id="PF00535"/>
    </source>
</evidence>
<evidence type="ECO:0000256" key="1">
    <source>
        <dbReference type="ARBA" id="ARBA00004776"/>
    </source>
</evidence>
<evidence type="ECO:0000256" key="4">
    <source>
        <dbReference type="ARBA" id="ARBA00022679"/>
    </source>
</evidence>
<protein>
    <submittedName>
        <fullName evidence="7">Rhamnosyltransferase</fullName>
    </submittedName>
</protein>
<dbReference type="PANTHER" id="PTHR43179">
    <property type="entry name" value="RHAMNOSYLTRANSFERASE WBBL"/>
    <property type="match status" value="1"/>
</dbReference>
<feature type="transmembrane region" description="Helical" evidence="5">
    <location>
        <begin position="272"/>
        <end position="292"/>
    </location>
</feature>
<name>A0A511YST7_9CELL</name>
<dbReference type="SUPFAM" id="SSF53448">
    <property type="entry name" value="Nucleotide-diphospho-sugar transferases"/>
    <property type="match status" value="1"/>
</dbReference>
<dbReference type="AlphaFoldDB" id="A0A511YST7"/>
<dbReference type="InterPro" id="IPR001173">
    <property type="entry name" value="Glyco_trans_2-like"/>
</dbReference>
<keyword evidence="4 7" id="KW-0808">Transferase</keyword>
<organism evidence="7 8">
    <name type="scientific">Actinotalea fermentans</name>
    <dbReference type="NCBI Taxonomy" id="43671"/>
    <lineage>
        <taxon>Bacteria</taxon>
        <taxon>Bacillati</taxon>
        <taxon>Actinomycetota</taxon>
        <taxon>Actinomycetes</taxon>
        <taxon>Micrococcales</taxon>
        <taxon>Cellulomonadaceae</taxon>
        <taxon>Actinotalea</taxon>
    </lineage>
</organism>
<evidence type="ECO:0000256" key="3">
    <source>
        <dbReference type="ARBA" id="ARBA00022676"/>
    </source>
</evidence>
<comment type="similarity">
    <text evidence="2">Belongs to the glycosyltransferase 2 family.</text>
</comment>
<dbReference type="CDD" id="cd02526">
    <property type="entry name" value="GT2_RfbF_like"/>
    <property type="match status" value="1"/>
</dbReference>
<sequence>MPEPAARVVAVVVTYRPDTAATTALIDALAPQVAALVVVDNGSPEPVVSELRRACAALGGAAELLELGYNRGIGAAQNAGVVRAGELGADAVLLSDQDSLPSPDMVAVLLDGLTAARADAAAGRIAPPAAVGPVITDGRNQGAVLLFSDHRWGPRRAHVSDRHGALVPATFLLASGCLVPVGALDTVGPMNEAWFIDHVDLEWGLRARRAGLGLYGVVGATMSHSLGDRTQRIPGRQRDVHVHAPVRNYYMARNTVLLIRSGLMPVAWRWGYAAWIAKYAVFYMLAVAPRALRARLLLRGLVDGLRGRSGPAPEGRRNR</sequence>
<gene>
    <name evidence="7" type="primary">rhlC</name>
    <name evidence="7" type="ORF">AFE02nite_00010</name>
</gene>
<keyword evidence="5" id="KW-1133">Transmembrane helix</keyword>
<dbReference type="Gene3D" id="3.90.550.10">
    <property type="entry name" value="Spore Coat Polysaccharide Biosynthesis Protein SpsA, Chain A"/>
    <property type="match status" value="1"/>
</dbReference>
<dbReference type="InterPro" id="IPR029044">
    <property type="entry name" value="Nucleotide-diphossugar_trans"/>
</dbReference>
<dbReference type="PANTHER" id="PTHR43179:SF12">
    <property type="entry name" value="GALACTOFURANOSYLTRANSFERASE GLFT2"/>
    <property type="match status" value="1"/>
</dbReference>
<evidence type="ECO:0000256" key="2">
    <source>
        <dbReference type="ARBA" id="ARBA00006739"/>
    </source>
</evidence>
<evidence type="ECO:0000313" key="7">
    <source>
        <dbReference type="EMBL" id="GEN78267.1"/>
    </source>
</evidence>
<comment type="pathway">
    <text evidence="1">Cell wall biogenesis; cell wall polysaccharide biosynthesis.</text>
</comment>
<keyword evidence="8" id="KW-1185">Reference proteome</keyword>
<evidence type="ECO:0000313" key="8">
    <source>
        <dbReference type="Proteomes" id="UP000321484"/>
    </source>
</evidence>
<feature type="domain" description="Glycosyltransferase 2-like" evidence="6">
    <location>
        <begin position="24"/>
        <end position="126"/>
    </location>
</feature>
<reference evidence="7 8" key="1">
    <citation type="submission" date="2019-07" db="EMBL/GenBank/DDBJ databases">
        <title>Whole genome shotgun sequence of Actinotalea fermentans NBRC 105374.</title>
        <authorList>
            <person name="Hosoyama A."/>
            <person name="Uohara A."/>
            <person name="Ohji S."/>
            <person name="Ichikawa N."/>
        </authorList>
    </citation>
    <scope>NUCLEOTIDE SEQUENCE [LARGE SCALE GENOMIC DNA]</scope>
    <source>
        <strain evidence="7 8">NBRC 105374</strain>
    </source>
</reference>
<keyword evidence="3" id="KW-0328">Glycosyltransferase</keyword>
<dbReference type="GO" id="GO:0016757">
    <property type="term" value="F:glycosyltransferase activity"/>
    <property type="evidence" value="ECO:0007669"/>
    <property type="project" value="UniProtKB-KW"/>
</dbReference>
<accession>A0A511YST7</accession>
<keyword evidence="5" id="KW-0472">Membrane</keyword>
<keyword evidence="5" id="KW-0812">Transmembrane</keyword>
<dbReference type="Pfam" id="PF00535">
    <property type="entry name" value="Glycos_transf_2"/>
    <property type="match status" value="1"/>
</dbReference>
<proteinExistence type="inferred from homology"/>
<dbReference type="EMBL" id="BJYK01000001">
    <property type="protein sequence ID" value="GEN78267.1"/>
    <property type="molecule type" value="Genomic_DNA"/>
</dbReference>
<evidence type="ECO:0000256" key="5">
    <source>
        <dbReference type="SAM" id="Phobius"/>
    </source>
</evidence>
<dbReference type="Proteomes" id="UP000321484">
    <property type="component" value="Unassembled WGS sequence"/>
</dbReference>